<dbReference type="InterPro" id="IPR000182">
    <property type="entry name" value="GNAT_dom"/>
</dbReference>
<dbReference type="eggNOG" id="ENOG502S9B9">
    <property type="taxonomic scope" value="Eukaryota"/>
</dbReference>
<name>A7S2Y3_NEMVE</name>
<dbReference type="CDD" id="cd04301">
    <property type="entry name" value="NAT_SF"/>
    <property type="match status" value="1"/>
</dbReference>
<proteinExistence type="predicted"/>
<organism evidence="2 3">
    <name type="scientific">Nematostella vectensis</name>
    <name type="common">Starlet sea anemone</name>
    <dbReference type="NCBI Taxonomy" id="45351"/>
    <lineage>
        <taxon>Eukaryota</taxon>
        <taxon>Metazoa</taxon>
        <taxon>Cnidaria</taxon>
        <taxon>Anthozoa</taxon>
        <taxon>Hexacorallia</taxon>
        <taxon>Actiniaria</taxon>
        <taxon>Edwardsiidae</taxon>
        <taxon>Nematostella</taxon>
    </lineage>
</organism>
<protein>
    <recommendedName>
        <fullName evidence="1">N-acetyltransferase domain-containing protein</fullName>
    </recommendedName>
</protein>
<dbReference type="Pfam" id="PF00583">
    <property type="entry name" value="Acetyltransf_1"/>
    <property type="match status" value="1"/>
</dbReference>
<dbReference type="HOGENOM" id="CLU_913074_0_0_1"/>
<dbReference type="OrthoDB" id="5771378at2759"/>
<reference evidence="2 3" key="1">
    <citation type="journal article" date="2007" name="Science">
        <title>Sea anemone genome reveals ancestral eumetazoan gene repertoire and genomic organization.</title>
        <authorList>
            <person name="Putnam N.H."/>
            <person name="Srivastava M."/>
            <person name="Hellsten U."/>
            <person name="Dirks B."/>
            <person name="Chapman J."/>
            <person name="Salamov A."/>
            <person name="Terry A."/>
            <person name="Shapiro H."/>
            <person name="Lindquist E."/>
            <person name="Kapitonov V.V."/>
            <person name="Jurka J."/>
            <person name="Genikhovich G."/>
            <person name="Grigoriev I.V."/>
            <person name="Lucas S.M."/>
            <person name="Steele R.E."/>
            <person name="Finnerty J.R."/>
            <person name="Technau U."/>
            <person name="Martindale M.Q."/>
            <person name="Rokhsar D.S."/>
        </authorList>
    </citation>
    <scope>NUCLEOTIDE SEQUENCE [LARGE SCALE GENOMIC DNA]</scope>
    <source>
        <strain evidence="3">CH2 X CH6</strain>
    </source>
</reference>
<dbReference type="OMA" id="VAPRICM"/>
<dbReference type="KEGG" id="nve:5513691"/>
<keyword evidence="3" id="KW-1185">Reference proteome</keyword>
<accession>A7S2Y3</accession>
<evidence type="ECO:0000313" key="2">
    <source>
        <dbReference type="EMBL" id="EDO41907.1"/>
    </source>
</evidence>
<dbReference type="Pfam" id="PF18014">
    <property type="entry name" value="Acetyltransf_18"/>
    <property type="match status" value="1"/>
</dbReference>
<dbReference type="InterPro" id="IPR052729">
    <property type="entry name" value="Acyl/Acetyltrans_Enzymes"/>
</dbReference>
<feature type="domain" description="N-acetyltransferase" evidence="1">
    <location>
        <begin position="2"/>
        <end position="141"/>
    </location>
</feature>
<dbReference type="PROSITE" id="PS51186">
    <property type="entry name" value="GNAT"/>
    <property type="match status" value="1"/>
</dbReference>
<dbReference type="Gene3D" id="3.40.630.90">
    <property type="match status" value="1"/>
</dbReference>
<evidence type="ECO:0000259" key="1">
    <source>
        <dbReference type="PROSITE" id="PS51186"/>
    </source>
</evidence>
<dbReference type="Proteomes" id="UP000001593">
    <property type="component" value="Unassembled WGS sequence"/>
</dbReference>
<dbReference type="EMBL" id="DS469571">
    <property type="protein sequence ID" value="EDO41907.1"/>
    <property type="molecule type" value="Genomic_DNA"/>
</dbReference>
<sequence length="303" mass="33376">MLQVRSVRPDESGLLSYILRLIDGEKWRVCSNTCECLLLIDPTSVFVGELNGKPIGSVVFLKYGESYCFVSTFIIDPEYRGNGYGKQLFNTAMKAASPPPSMALCSVDAMVPNYKRLGFEPLWRLNGYDVEVKVALLQTLKREFTTSSYHAETVDESKNDVIINYDTKVFGHERKDFLKYFIRSCNGLARMASDSGGSIVGYLATREAYNKEYGYVVGPLYADSIDVAAVLLISIVEAILDSGSQEVAPRICMLSPVGGNPEAKRLIDLMGGELQESDTFCATNGKLQGCVRKWFAITGGNLG</sequence>
<dbReference type="SUPFAM" id="SSF55729">
    <property type="entry name" value="Acyl-CoA N-acyltransferases (Nat)"/>
    <property type="match status" value="1"/>
</dbReference>
<dbReference type="InterPro" id="IPR041496">
    <property type="entry name" value="YitH/HolE_GNAT"/>
</dbReference>
<dbReference type="GO" id="GO:0016747">
    <property type="term" value="F:acyltransferase activity, transferring groups other than amino-acyl groups"/>
    <property type="evidence" value="ECO:0007669"/>
    <property type="project" value="InterPro"/>
</dbReference>
<dbReference type="InterPro" id="IPR016181">
    <property type="entry name" value="Acyl_CoA_acyltransferase"/>
</dbReference>
<gene>
    <name evidence="2" type="ORF">NEMVEDRAFT_v1g242475</name>
</gene>
<dbReference type="AlphaFoldDB" id="A7S2Y3"/>
<dbReference type="PANTHER" id="PTHR47237:SF1">
    <property type="entry name" value="SLL0310 PROTEIN"/>
    <property type="match status" value="1"/>
</dbReference>
<dbReference type="Gene3D" id="3.40.630.30">
    <property type="match status" value="1"/>
</dbReference>
<dbReference type="STRING" id="45351.A7S2Y3"/>
<dbReference type="PhylomeDB" id="A7S2Y3"/>
<dbReference type="InParanoid" id="A7S2Y3"/>
<dbReference type="PANTHER" id="PTHR47237">
    <property type="entry name" value="SLL0310 PROTEIN"/>
    <property type="match status" value="1"/>
</dbReference>
<evidence type="ECO:0000313" key="3">
    <source>
        <dbReference type="Proteomes" id="UP000001593"/>
    </source>
</evidence>